<evidence type="ECO:0000313" key="2">
    <source>
        <dbReference type="Proteomes" id="UP000464624"/>
    </source>
</evidence>
<dbReference type="Proteomes" id="UP000464624">
    <property type="component" value="Chromosome"/>
</dbReference>
<organism evidence="1 2">
    <name type="scientific">Mycobacterium xenopi</name>
    <dbReference type="NCBI Taxonomy" id="1789"/>
    <lineage>
        <taxon>Bacteria</taxon>
        <taxon>Bacillati</taxon>
        <taxon>Actinomycetota</taxon>
        <taxon>Actinomycetes</taxon>
        <taxon>Mycobacteriales</taxon>
        <taxon>Mycobacteriaceae</taxon>
        <taxon>Mycobacterium</taxon>
    </lineage>
</organism>
<reference evidence="1 2" key="1">
    <citation type="submission" date="2019-12" db="EMBL/GenBank/DDBJ databases">
        <title>Complete genome sequence of Mycolicibacterium xenopi str. JCM15661T.</title>
        <authorList>
            <person name="Yoshida M."/>
            <person name="Fukano H."/>
            <person name="Asakura T."/>
            <person name="Hoshino Y."/>
        </authorList>
    </citation>
    <scope>NUCLEOTIDE SEQUENCE [LARGE SCALE GENOMIC DNA]</scope>
    <source>
        <strain evidence="1 2">JCM 15661T</strain>
    </source>
</reference>
<proteinExistence type="predicted"/>
<sequence length="48" mass="5013">MLGETLNADGVEAFALAAALHQAAGRHHEPAWSTSQVCTGSLACMCRQ</sequence>
<dbReference type="AlphaFoldDB" id="A0AAD1GWF5"/>
<accession>A0AAD1GWF5</accession>
<evidence type="ECO:0000313" key="1">
    <source>
        <dbReference type="EMBL" id="BBU20578.1"/>
    </source>
</evidence>
<protein>
    <submittedName>
        <fullName evidence="1">Uncharacterized protein</fullName>
    </submittedName>
</protein>
<name>A0AAD1GWF5_MYCXE</name>
<gene>
    <name evidence="1" type="ORF">MYXE_03670</name>
</gene>
<dbReference type="KEGG" id="mxe:MYXE_03670"/>
<dbReference type="EMBL" id="AP022314">
    <property type="protein sequence ID" value="BBU20578.1"/>
    <property type="molecule type" value="Genomic_DNA"/>
</dbReference>